<organism evidence="1 2">
    <name type="scientific">Orchesella dallaii</name>
    <dbReference type="NCBI Taxonomy" id="48710"/>
    <lineage>
        <taxon>Eukaryota</taxon>
        <taxon>Metazoa</taxon>
        <taxon>Ecdysozoa</taxon>
        <taxon>Arthropoda</taxon>
        <taxon>Hexapoda</taxon>
        <taxon>Collembola</taxon>
        <taxon>Entomobryomorpha</taxon>
        <taxon>Entomobryoidea</taxon>
        <taxon>Orchesellidae</taxon>
        <taxon>Orchesellinae</taxon>
        <taxon>Orchesella</taxon>
    </lineage>
</organism>
<evidence type="ECO:0008006" key="3">
    <source>
        <dbReference type="Google" id="ProtNLM"/>
    </source>
</evidence>
<keyword evidence="2" id="KW-1185">Reference proteome</keyword>
<evidence type="ECO:0000313" key="2">
    <source>
        <dbReference type="Proteomes" id="UP001642540"/>
    </source>
</evidence>
<dbReference type="EMBL" id="CAXLJM020000034">
    <property type="protein sequence ID" value="CAL8102566.1"/>
    <property type="molecule type" value="Genomic_DNA"/>
</dbReference>
<accession>A0ABP1QGL0</accession>
<reference evidence="1 2" key="1">
    <citation type="submission" date="2024-08" db="EMBL/GenBank/DDBJ databases">
        <authorList>
            <person name="Cucini C."/>
            <person name="Frati F."/>
        </authorList>
    </citation>
    <scope>NUCLEOTIDE SEQUENCE [LARGE SCALE GENOMIC DNA]</scope>
</reference>
<proteinExistence type="predicted"/>
<protein>
    <recommendedName>
        <fullName evidence="3">Calponin-homology (CH) domain-containing protein</fullName>
    </recommendedName>
</protein>
<gene>
    <name evidence="1" type="ORF">ODALV1_LOCUS11182</name>
</gene>
<evidence type="ECO:0000313" key="1">
    <source>
        <dbReference type="EMBL" id="CAL8102566.1"/>
    </source>
</evidence>
<name>A0ABP1QGL0_9HEXA</name>
<comment type="caution">
    <text evidence="1">The sequence shown here is derived from an EMBL/GenBank/DDBJ whole genome shotgun (WGS) entry which is preliminary data.</text>
</comment>
<sequence length="182" mass="20591">MRQLGKTLKTQLTIGNKTLDIQKVEKTFLKWIAYHTANANLSINDRLQLVSLSNEMAADPVVLSSRYFCVTYQQLSALVEKDVTLKNIHKTKNNSAACHVDVYSLDLFLFSEFKENLAQVKCSSHIDRGHEQLGWVLREGSDLVRASGDRQITINLRLTSKAGLIINLTSHHRPQRSLRDDG</sequence>
<dbReference type="Proteomes" id="UP001642540">
    <property type="component" value="Unassembled WGS sequence"/>
</dbReference>